<dbReference type="AlphaFoldDB" id="S8ADJ9"/>
<sequence length="457" mass="49996">MRLLSIILLTSIRLGFTVAGKCKDPPTSCALVTSNAASIASCSSFISSKNLQTSSCSVIVTAAAPTSTKWVTAMVKQTTTLLSTSTRIISKKGAGTDTVIYLTNTITNTITTTNIDVQYETITYYEVVATESTTVTATETSYEDESIWWRLAKRQNLPSDCSCLFTSTVTITTTPKASIITTTSLSTSTVQKISQIKETVTSFYGGATATSIITAYALESATEQSESWFTVTTTISTTSTDISTTWTIVTALPTPGKTCNNAGISFAVYNIEIGRYDDVWSNFYPEIIKTAQSVKNFFNTPGVTDQIGFTIDNPWSGYFVYNQFYLDKTSMIVNHKFYFLAQYDGEYTFSSSSVDDGVWFWIGPNAYSGWGRANPAWFQVPGARIGAQVDYKKILEKGKMYPIRIVWGNSAGYGYLDFSITDPTGVKVMEPGKASTLVVQYDCIGFYPSFPPFGSET</sequence>
<dbReference type="PROSITE" id="PS51820">
    <property type="entry name" value="PA14"/>
    <property type="match status" value="1"/>
</dbReference>
<dbReference type="Proteomes" id="UP000015100">
    <property type="component" value="Unassembled WGS sequence"/>
</dbReference>
<gene>
    <name evidence="3" type="ORF">H072_5093</name>
</gene>
<protein>
    <recommendedName>
        <fullName evidence="2">PA14 domain-containing protein</fullName>
    </recommendedName>
</protein>
<keyword evidence="1" id="KW-0732">Signal</keyword>
<evidence type="ECO:0000313" key="3">
    <source>
        <dbReference type="EMBL" id="EPS41029.1"/>
    </source>
</evidence>
<organism evidence="3 4">
    <name type="scientific">Dactylellina haptotyla (strain CBS 200.50)</name>
    <name type="common">Nematode-trapping fungus</name>
    <name type="synonym">Monacrosporium haptotylum</name>
    <dbReference type="NCBI Taxonomy" id="1284197"/>
    <lineage>
        <taxon>Eukaryota</taxon>
        <taxon>Fungi</taxon>
        <taxon>Dikarya</taxon>
        <taxon>Ascomycota</taxon>
        <taxon>Pezizomycotina</taxon>
        <taxon>Orbiliomycetes</taxon>
        <taxon>Orbiliales</taxon>
        <taxon>Orbiliaceae</taxon>
        <taxon>Dactylellina</taxon>
    </lineage>
</organism>
<proteinExistence type="predicted"/>
<dbReference type="InterPro" id="IPR037524">
    <property type="entry name" value="PA14/GLEYA"/>
</dbReference>
<evidence type="ECO:0000256" key="1">
    <source>
        <dbReference type="SAM" id="SignalP"/>
    </source>
</evidence>
<dbReference type="HOGENOM" id="CLU_598539_0_0_1"/>
<comment type="caution">
    <text evidence="3">The sequence shown here is derived from an EMBL/GenBank/DDBJ whole genome shotgun (WGS) entry which is preliminary data.</text>
</comment>
<dbReference type="OrthoDB" id="4388755at2759"/>
<name>S8ADJ9_DACHA</name>
<dbReference type="Pfam" id="PF10528">
    <property type="entry name" value="GLEYA"/>
    <property type="match status" value="1"/>
</dbReference>
<dbReference type="STRING" id="1284197.S8ADJ9"/>
<dbReference type="Gene3D" id="2.60.120.1560">
    <property type="match status" value="1"/>
</dbReference>
<reference evidence="3 4" key="1">
    <citation type="journal article" date="2013" name="PLoS Genet.">
        <title>Genomic mechanisms accounting for the adaptation to parasitism in nematode-trapping fungi.</title>
        <authorList>
            <person name="Meerupati T."/>
            <person name="Andersson K.M."/>
            <person name="Friman E."/>
            <person name="Kumar D."/>
            <person name="Tunlid A."/>
            <person name="Ahren D."/>
        </authorList>
    </citation>
    <scope>NUCLEOTIDE SEQUENCE [LARGE SCALE GENOMIC DNA]</scope>
    <source>
        <strain evidence="3 4">CBS 200.50</strain>
    </source>
</reference>
<feature type="chain" id="PRO_5004560552" description="PA14 domain-containing protein" evidence="1">
    <location>
        <begin position="20"/>
        <end position="457"/>
    </location>
</feature>
<evidence type="ECO:0000259" key="2">
    <source>
        <dbReference type="PROSITE" id="PS51820"/>
    </source>
</evidence>
<dbReference type="EMBL" id="AQGS01000265">
    <property type="protein sequence ID" value="EPS41029.1"/>
    <property type="molecule type" value="Genomic_DNA"/>
</dbReference>
<feature type="domain" description="PA14" evidence="2">
    <location>
        <begin position="283"/>
        <end position="434"/>
    </location>
</feature>
<dbReference type="InterPro" id="IPR018871">
    <property type="entry name" value="GLEYA_adhesin_domain"/>
</dbReference>
<feature type="signal peptide" evidence="1">
    <location>
        <begin position="1"/>
        <end position="19"/>
    </location>
</feature>
<reference evidence="4" key="2">
    <citation type="submission" date="2013-04" db="EMBL/GenBank/DDBJ databases">
        <title>Genomic mechanisms accounting for the adaptation to parasitism in nematode-trapping fungi.</title>
        <authorList>
            <person name="Ahren D.G."/>
        </authorList>
    </citation>
    <scope>NUCLEOTIDE SEQUENCE [LARGE SCALE GENOMIC DNA]</scope>
    <source>
        <strain evidence="4">CBS 200.50</strain>
    </source>
</reference>
<evidence type="ECO:0000313" key="4">
    <source>
        <dbReference type="Proteomes" id="UP000015100"/>
    </source>
</evidence>
<accession>S8ADJ9</accession>
<keyword evidence="4" id="KW-1185">Reference proteome</keyword>